<dbReference type="Proteomes" id="UP000267096">
    <property type="component" value="Unassembled WGS sequence"/>
</dbReference>
<proteinExistence type="predicted"/>
<dbReference type="WBParaSite" id="ASIM_0000229201-mRNA-1">
    <property type="protein sequence ID" value="ASIM_0000229201-mRNA-1"/>
    <property type="gene ID" value="ASIM_0000229201"/>
</dbReference>
<evidence type="ECO:0000313" key="3">
    <source>
        <dbReference type="WBParaSite" id="ASIM_0000229201-mRNA-1"/>
    </source>
</evidence>
<evidence type="ECO:0000313" key="2">
    <source>
        <dbReference type="Proteomes" id="UP000267096"/>
    </source>
</evidence>
<sequence length="401" mass="45941">MCIKKRGEEFCKKLQLACFELMKLPIGVAGKNGEPQLPQPVLFCISSENWMAQCFMRYGEGNCMAWRSVCMEKYSKVAGELSDSEKECIKSQTVIHKCVLKYNAKFCYKIIAVCSDIYKVPYTEGPVQKLPPTVVSCLYSENVVVLCRAKHGVTFCKRLGTACSKLTHVTLPDFTTDVSITMPVVIATCIREENYIATLFVEFGFQKVESWVSRCKITQITSGAITVVQKECLQKLSVEPDPRTVCVQKYGNEFCSLLIEACFKIKNIRLKGSVICPSCVLPEPVFECISKEEFVAMCYARYGIPRCLAYMEECGVAGKEGQMIGAKDWQCIQKRMLFRPFLTIFWKIVQNFSIFWRLVQNFSHFMSCQFHLGRRDLRRGDFGKNIFELVTFQCMKCRIRW</sequence>
<reference evidence="1 2" key="2">
    <citation type="submission" date="2018-11" db="EMBL/GenBank/DDBJ databases">
        <authorList>
            <consortium name="Pathogen Informatics"/>
        </authorList>
    </citation>
    <scope>NUCLEOTIDE SEQUENCE [LARGE SCALE GENOMIC DNA]</scope>
</reference>
<dbReference type="AlphaFoldDB" id="A0A0M3J425"/>
<organism evidence="3">
    <name type="scientific">Anisakis simplex</name>
    <name type="common">Herring worm</name>
    <dbReference type="NCBI Taxonomy" id="6269"/>
    <lineage>
        <taxon>Eukaryota</taxon>
        <taxon>Metazoa</taxon>
        <taxon>Ecdysozoa</taxon>
        <taxon>Nematoda</taxon>
        <taxon>Chromadorea</taxon>
        <taxon>Rhabditida</taxon>
        <taxon>Spirurina</taxon>
        <taxon>Ascaridomorpha</taxon>
        <taxon>Ascaridoidea</taxon>
        <taxon>Anisakidae</taxon>
        <taxon>Anisakis</taxon>
        <taxon>Anisakis simplex complex</taxon>
    </lineage>
</organism>
<reference evidence="3" key="1">
    <citation type="submission" date="2017-02" db="UniProtKB">
        <authorList>
            <consortium name="WormBaseParasite"/>
        </authorList>
    </citation>
    <scope>IDENTIFICATION</scope>
</reference>
<accession>A0A0M3J425</accession>
<protein>
    <submittedName>
        <fullName evidence="3">Kazal-like domain-containing protein</fullName>
    </submittedName>
</protein>
<gene>
    <name evidence="1" type="ORF">ASIM_LOCUS2158</name>
</gene>
<name>A0A0M3J425_ANISI</name>
<evidence type="ECO:0000313" key="1">
    <source>
        <dbReference type="EMBL" id="VDK19687.1"/>
    </source>
</evidence>
<keyword evidence="2" id="KW-1185">Reference proteome</keyword>
<dbReference type="EMBL" id="UYRR01002757">
    <property type="protein sequence ID" value="VDK19687.1"/>
    <property type="molecule type" value="Genomic_DNA"/>
</dbReference>